<comment type="caution">
    <text evidence="5">The sequence shown here is derived from an EMBL/GenBank/DDBJ whole genome shotgun (WGS) entry which is preliminary data.</text>
</comment>
<evidence type="ECO:0000256" key="2">
    <source>
        <dbReference type="ARBA" id="ARBA00038332"/>
    </source>
</evidence>
<dbReference type="InterPro" id="IPR016024">
    <property type="entry name" value="ARM-type_fold"/>
</dbReference>
<keyword evidence="1" id="KW-0677">Repeat</keyword>
<dbReference type="InterPro" id="IPR011989">
    <property type="entry name" value="ARM-like"/>
</dbReference>
<name>A0A1R0GTR5_9FUNG</name>
<evidence type="ECO:0000313" key="5">
    <source>
        <dbReference type="EMBL" id="OLY80286.1"/>
    </source>
</evidence>
<evidence type="ECO:0000256" key="1">
    <source>
        <dbReference type="ARBA" id="ARBA00022737"/>
    </source>
</evidence>
<evidence type="ECO:0000313" key="6">
    <source>
        <dbReference type="Proteomes" id="UP000187455"/>
    </source>
</evidence>
<feature type="repeat" description="HEAT" evidence="3">
    <location>
        <begin position="115"/>
        <end position="150"/>
    </location>
</feature>
<protein>
    <submittedName>
        <fullName evidence="5">Protein phosphatase PP2A regulatory subunit A</fullName>
    </submittedName>
</protein>
<dbReference type="InterPro" id="IPR051023">
    <property type="entry name" value="PP2A_Regulatory_Subunit_A"/>
</dbReference>
<dbReference type="STRING" id="133383.A0A1R0GTR5"/>
<dbReference type="InterPro" id="IPR021133">
    <property type="entry name" value="HEAT_type_2"/>
</dbReference>
<evidence type="ECO:0000259" key="4">
    <source>
        <dbReference type="Pfam" id="PF22646"/>
    </source>
</evidence>
<dbReference type="EMBL" id="LSSL01003600">
    <property type="protein sequence ID" value="OLY80286.1"/>
    <property type="molecule type" value="Genomic_DNA"/>
</dbReference>
<feature type="domain" description="Phosphatase PP2A regulatory subunit A/Splicing factor 3B subunit 1-like HEAT repeat" evidence="4">
    <location>
        <begin position="351"/>
        <end position="417"/>
    </location>
</feature>
<dbReference type="OrthoDB" id="340346at2759"/>
<dbReference type="Pfam" id="PF22646">
    <property type="entry name" value="PPP2R1A-like_HEAT"/>
    <property type="match status" value="1"/>
</dbReference>
<dbReference type="Proteomes" id="UP000187455">
    <property type="component" value="Unassembled WGS sequence"/>
</dbReference>
<keyword evidence="6" id="KW-1185">Reference proteome</keyword>
<dbReference type="PROSITE" id="PS50077">
    <property type="entry name" value="HEAT_REPEAT"/>
    <property type="match status" value="4"/>
</dbReference>
<gene>
    <name evidence="5" type="ORF">AYI68_g5619</name>
</gene>
<evidence type="ECO:0000256" key="3">
    <source>
        <dbReference type="PROSITE-ProRule" id="PRU00103"/>
    </source>
</evidence>
<reference evidence="5 6" key="1">
    <citation type="journal article" date="2016" name="Mol. Biol. Evol.">
        <title>Genome-Wide Survey of Gut Fungi (Harpellales) Reveals the First Horizontally Transferred Ubiquitin Gene from a Mosquito Host.</title>
        <authorList>
            <person name="Wang Y."/>
            <person name="White M.M."/>
            <person name="Kvist S."/>
            <person name="Moncalvo J.M."/>
        </authorList>
    </citation>
    <scope>NUCLEOTIDE SEQUENCE [LARGE SCALE GENOMIC DNA]</scope>
    <source>
        <strain evidence="5 6">ALG-7-W6</strain>
    </source>
</reference>
<feature type="repeat" description="HEAT" evidence="3">
    <location>
        <begin position="230"/>
        <end position="268"/>
    </location>
</feature>
<sequence>MPTDSMDVDNVEAVETSPTAIDSIEPIVEDQPISAEISLDKAAELITEDVVMNEVAEFEDKVNSVDAVANLDEVYPIAVLIDELKHEDLALRLNAIKSISTISLALGEKRTRDELIPFLDESIDDDDEVLLALAEELGNFVPRVGGDKYAYSILRPLENLSCSEESLIRDEAVKSINKITLSMDQEQVETYLVPCIARLSQGVWFTSRSSAAKLYASAYPKATDETKLKLLTGFEALCKDDTPMTRRSAASSLKDMIAVMSTEEVIEHGIKNFDFLSSDDQDSVRLLTVEPMVTIAKVLTAEQNLEYLNVPMDKLFSDKSWRVRYMVAENIINLSNEVKDEGMRKAIGEVSLKLLQDQEAEVRGAVCTQLSGLSNIISYDEMVEKLLPILQQLLDDPMQHVRANLAKNITGLCEKFGSDGTVKYLLPLFLRILKDTFPDVRLNIISQLEQINKGKKEDYFSINSRL</sequence>
<dbReference type="InterPro" id="IPR054573">
    <property type="entry name" value="PP2A/SF3B1-like_HEAT"/>
</dbReference>
<comment type="similarity">
    <text evidence="2">Belongs to the phosphatase 2A regulatory subunit A family.</text>
</comment>
<accession>A0A1R0GTR5</accession>
<dbReference type="PANTHER" id="PTHR10648:SF4">
    <property type="entry name" value="PROTEIN PHOSPHATASE 2 (FORMERLY 2A), REGULATORY SUBUNIT A, BETA ISOFORM-RELATED"/>
    <property type="match status" value="1"/>
</dbReference>
<feature type="repeat" description="HEAT" evidence="3">
    <location>
        <begin position="386"/>
        <end position="424"/>
    </location>
</feature>
<dbReference type="GO" id="GO:0005829">
    <property type="term" value="C:cytosol"/>
    <property type="evidence" value="ECO:0007669"/>
    <property type="project" value="TreeGrafter"/>
</dbReference>
<dbReference type="AlphaFoldDB" id="A0A1R0GTR5"/>
<dbReference type="GO" id="GO:0019888">
    <property type="term" value="F:protein phosphatase regulator activity"/>
    <property type="evidence" value="ECO:0007669"/>
    <property type="project" value="TreeGrafter"/>
</dbReference>
<dbReference type="SUPFAM" id="SSF48371">
    <property type="entry name" value="ARM repeat"/>
    <property type="match status" value="1"/>
</dbReference>
<feature type="repeat" description="HEAT" evidence="3">
    <location>
        <begin position="425"/>
        <end position="461"/>
    </location>
</feature>
<proteinExistence type="inferred from homology"/>
<dbReference type="PANTHER" id="PTHR10648">
    <property type="entry name" value="SERINE/THREONINE-PROTEIN PHOSPHATASE PP2A 65 KDA REGULATORY SUBUNIT"/>
    <property type="match status" value="1"/>
</dbReference>
<dbReference type="GO" id="GO:0005634">
    <property type="term" value="C:nucleus"/>
    <property type="evidence" value="ECO:0007669"/>
    <property type="project" value="TreeGrafter"/>
</dbReference>
<organism evidence="5 6">
    <name type="scientific">Smittium mucronatum</name>
    <dbReference type="NCBI Taxonomy" id="133383"/>
    <lineage>
        <taxon>Eukaryota</taxon>
        <taxon>Fungi</taxon>
        <taxon>Fungi incertae sedis</taxon>
        <taxon>Zoopagomycota</taxon>
        <taxon>Kickxellomycotina</taxon>
        <taxon>Harpellomycetes</taxon>
        <taxon>Harpellales</taxon>
        <taxon>Legeriomycetaceae</taxon>
        <taxon>Smittium</taxon>
    </lineage>
</organism>
<dbReference type="Gene3D" id="1.25.10.10">
    <property type="entry name" value="Leucine-rich Repeat Variant"/>
    <property type="match status" value="1"/>
</dbReference>
<dbReference type="GO" id="GO:0000159">
    <property type="term" value="C:protein phosphatase type 2A complex"/>
    <property type="evidence" value="ECO:0007669"/>
    <property type="project" value="TreeGrafter"/>
</dbReference>